<keyword evidence="1" id="KW-0175">Coiled coil</keyword>
<dbReference type="InterPro" id="IPR050445">
    <property type="entry name" value="Bact_polysacc_biosynth/exp"/>
</dbReference>
<dbReference type="EMBL" id="CP020472">
    <property type="protein sequence ID" value="ARD21753.1"/>
    <property type="molecule type" value="Genomic_DNA"/>
</dbReference>
<organism evidence="4 5">
    <name type="scientific">Shewanella japonica</name>
    <dbReference type="NCBI Taxonomy" id="93973"/>
    <lineage>
        <taxon>Bacteria</taxon>
        <taxon>Pseudomonadati</taxon>
        <taxon>Pseudomonadota</taxon>
        <taxon>Gammaproteobacteria</taxon>
        <taxon>Alteromonadales</taxon>
        <taxon>Shewanellaceae</taxon>
        <taxon>Shewanella</taxon>
    </lineage>
</organism>
<keyword evidence="5" id="KW-1185">Reference proteome</keyword>
<gene>
    <name evidence="4" type="ORF">SJ2017_1429</name>
</gene>
<feature type="region of interest" description="Disordered" evidence="2">
    <location>
        <begin position="31"/>
        <end position="58"/>
    </location>
</feature>
<sequence>MSRIHDEDKTQTSTDSQKAAPVIEQAIEKAIADSQQHTDQQNTKQEKADDNNDETSEQTSFSELAYLYWIKRATLEGSKLTPKLRKRLYLKTGFGALLIIWLLAGIFIMLTPTQYVSKWVLILPGAAAGSSLSLDSLGQASTSSISPYMSSAIDPRENYKAISMSTLLMQSAAHYLDVPTSAIKKPKLKLPSQTGLMEYSIKADSPEAAQERGWAMYRSLQNILDDLRADEIALREIGIKEGLKSYSTRVKETQKQLLDFQSERGLVTLDQFKELAITIERLRHSKVTMLAELQGLNASYFLYENHLGLSDAQAAMLLKLNNDKLFQQLVEKHNTANTMYIENAGRLGARHPVLVSLKAELDSILDSMKKRFNTVIGFQDEKLLMMLTVDDVDGRAEMMQEFITLASNRKATQSEVDSLTAQINQWEQRLQHSNDDAAKLADLQREHQLASAVLTSAMAKMDVGKSDIYTAYPMLQLLSAPSLPASPDKLAIILIIFGGICASFMSLVGLSILWIRKPLLRKMLTKKSSTTA</sequence>
<dbReference type="PANTHER" id="PTHR32309">
    <property type="entry name" value="TYROSINE-PROTEIN KINASE"/>
    <property type="match status" value="1"/>
</dbReference>
<dbReference type="Proteomes" id="UP000191820">
    <property type="component" value="Chromosome"/>
</dbReference>
<accession>A0ABN4YG51</accession>
<proteinExistence type="predicted"/>
<feature type="compositionally biased region" description="Basic and acidic residues" evidence="2">
    <location>
        <begin position="1"/>
        <end position="10"/>
    </location>
</feature>
<feature type="coiled-coil region" evidence="1">
    <location>
        <begin position="409"/>
        <end position="443"/>
    </location>
</feature>
<dbReference type="RefSeq" id="WP_244899782.1">
    <property type="nucleotide sequence ID" value="NZ_CP020472.1"/>
</dbReference>
<feature type="transmembrane region" description="Helical" evidence="3">
    <location>
        <begin position="88"/>
        <end position="110"/>
    </location>
</feature>
<evidence type="ECO:0000313" key="5">
    <source>
        <dbReference type="Proteomes" id="UP000191820"/>
    </source>
</evidence>
<evidence type="ECO:0008006" key="6">
    <source>
        <dbReference type="Google" id="ProtNLM"/>
    </source>
</evidence>
<feature type="region of interest" description="Disordered" evidence="2">
    <location>
        <begin position="1"/>
        <end position="20"/>
    </location>
</feature>
<evidence type="ECO:0000313" key="4">
    <source>
        <dbReference type="EMBL" id="ARD21753.1"/>
    </source>
</evidence>
<reference evidence="4 5" key="1">
    <citation type="submission" date="2017-03" db="EMBL/GenBank/DDBJ databases">
        <title>Genome sequencing of Shewanella japonica KCTC 22435.</title>
        <authorList>
            <person name="Kim K.M."/>
        </authorList>
    </citation>
    <scope>NUCLEOTIDE SEQUENCE [LARGE SCALE GENOMIC DNA]</scope>
    <source>
        <strain evidence="4 5">KCTC 22435</strain>
    </source>
</reference>
<evidence type="ECO:0000256" key="2">
    <source>
        <dbReference type="SAM" id="MobiDB-lite"/>
    </source>
</evidence>
<keyword evidence="3" id="KW-0812">Transmembrane</keyword>
<feature type="transmembrane region" description="Helical" evidence="3">
    <location>
        <begin position="490"/>
        <end position="515"/>
    </location>
</feature>
<evidence type="ECO:0000256" key="1">
    <source>
        <dbReference type="SAM" id="Coils"/>
    </source>
</evidence>
<feature type="compositionally biased region" description="Polar residues" evidence="2">
    <location>
        <begin position="33"/>
        <end position="43"/>
    </location>
</feature>
<name>A0ABN4YG51_9GAMM</name>
<dbReference type="PANTHER" id="PTHR32309:SF31">
    <property type="entry name" value="CAPSULAR EXOPOLYSACCHARIDE FAMILY"/>
    <property type="match status" value="1"/>
</dbReference>
<keyword evidence="3" id="KW-1133">Transmembrane helix</keyword>
<keyword evidence="3" id="KW-0472">Membrane</keyword>
<protein>
    <recommendedName>
        <fullName evidence="6">Exopolysaccharide biosynthesis protein</fullName>
    </recommendedName>
</protein>
<evidence type="ECO:0000256" key="3">
    <source>
        <dbReference type="SAM" id="Phobius"/>
    </source>
</evidence>